<comment type="caution">
    <text evidence="1">The sequence shown here is derived from an EMBL/GenBank/DDBJ whole genome shotgun (WGS) entry which is preliminary data.</text>
</comment>
<proteinExistence type="predicted"/>
<keyword evidence="2" id="KW-1185">Reference proteome</keyword>
<evidence type="ECO:0000313" key="2">
    <source>
        <dbReference type="Proteomes" id="UP001054837"/>
    </source>
</evidence>
<name>A0AAV4VBF7_9ARAC</name>
<gene>
    <name evidence="1" type="ORF">CDAR_118941</name>
</gene>
<dbReference type="Proteomes" id="UP001054837">
    <property type="component" value="Unassembled WGS sequence"/>
</dbReference>
<dbReference type="EMBL" id="BPLQ01012712">
    <property type="protein sequence ID" value="GIY67214.1"/>
    <property type="molecule type" value="Genomic_DNA"/>
</dbReference>
<reference evidence="1 2" key="1">
    <citation type="submission" date="2021-06" db="EMBL/GenBank/DDBJ databases">
        <title>Caerostris darwini draft genome.</title>
        <authorList>
            <person name="Kono N."/>
            <person name="Arakawa K."/>
        </authorList>
    </citation>
    <scope>NUCLEOTIDE SEQUENCE [LARGE SCALE GENOMIC DNA]</scope>
</reference>
<sequence length="90" mass="10478">MNNSEVRQFSPRSFSFFPKTISRFRGICRIWNSWSRKRLSEKRNAECADIRDGTFVVPQKQERKVIHCCSAIGNRKNSTFLLAGFVCALF</sequence>
<organism evidence="1 2">
    <name type="scientific">Caerostris darwini</name>
    <dbReference type="NCBI Taxonomy" id="1538125"/>
    <lineage>
        <taxon>Eukaryota</taxon>
        <taxon>Metazoa</taxon>
        <taxon>Ecdysozoa</taxon>
        <taxon>Arthropoda</taxon>
        <taxon>Chelicerata</taxon>
        <taxon>Arachnida</taxon>
        <taxon>Araneae</taxon>
        <taxon>Araneomorphae</taxon>
        <taxon>Entelegynae</taxon>
        <taxon>Araneoidea</taxon>
        <taxon>Araneidae</taxon>
        <taxon>Caerostris</taxon>
    </lineage>
</organism>
<protein>
    <submittedName>
        <fullName evidence="1">Uncharacterized protein</fullName>
    </submittedName>
</protein>
<evidence type="ECO:0000313" key="1">
    <source>
        <dbReference type="EMBL" id="GIY67214.1"/>
    </source>
</evidence>
<dbReference type="AlphaFoldDB" id="A0AAV4VBF7"/>
<accession>A0AAV4VBF7</accession>